<evidence type="ECO:0000313" key="2">
    <source>
        <dbReference type="EMBL" id="KAF9618803.1"/>
    </source>
</evidence>
<gene>
    <name evidence="2" type="ORF">IFM89_002671</name>
</gene>
<dbReference type="OrthoDB" id="418595at2759"/>
<comment type="caution">
    <text evidence="2">The sequence shown here is derived from an EMBL/GenBank/DDBJ whole genome shotgun (WGS) entry which is preliminary data.</text>
</comment>
<organism evidence="2 3">
    <name type="scientific">Coptis chinensis</name>
    <dbReference type="NCBI Taxonomy" id="261450"/>
    <lineage>
        <taxon>Eukaryota</taxon>
        <taxon>Viridiplantae</taxon>
        <taxon>Streptophyta</taxon>
        <taxon>Embryophyta</taxon>
        <taxon>Tracheophyta</taxon>
        <taxon>Spermatophyta</taxon>
        <taxon>Magnoliopsida</taxon>
        <taxon>Ranunculales</taxon>
        <taxon>Ranunculaceae</taxon>
        <taxon>Coptidoideae</taxon>
        <taxon>Coptis</taxon>
    </lineage>
</organism>
<sequence length="98" mass="11183">MSNTCSSCFYYFGKNGSISGFRDERKPFLGTPSRNARKPFNGRLWTNVLIAINVFFCFFQVNCYSLNSVGPTMENIRCPRRFLAVYFTSAIASNNSYT</sequence>
<keyword evidence="3" id="KW-1185">Reference proteome</keyword>
<dbReference type="EMBL" id="JADFTS010000002">
    <property type="protein sequence ID" value="KAF9618803.1"/>
    <property type="molecule type" value="Genomic_DNA"/>
</dbReference>
<evidence type="ECO:0000256" key="1">
    <source>
        <dbReference type="SAM" id="Phobius"/>
    </source>
</evidence>
<evidence type="ECO:0000313" key="3">
    <source>
        <dbReference type="Proteomes" id="UP000631114"/>
    </source>
</evidence>
<dbReference type="Proteomes" id="UP000631114">
    <property type="component" value="Unassembled WGS sequence"/>
</dbReference>
<feature type="transmembrane region" description="Helical" evidence="1">
    <location>
        <begin position="44"/>
        <end position="61"/>
    </location>
</feature>
<keyword evidence="1" id="KW-1133">Transmembrane helix</keyword>
<proteinExistence type="predicted"/>
<dbReference type="AlphaFoldDB" id="A0A835M401"/>
<reference evidence="2 3" key="1">
    <citation type="submission" date="2020-10" db="EMBL/GenBank/DDBJ databases">
        <title>The Coptis chinensis genome and diversification of protoberbering-type alkaloids.</title>
        <authorList>
            <person name="Wang B."/>
            <person name="Shu S."/>
            <person name="Song C."/>
            <person name="Liu Y."/>
        </authorList>
    </citation>
    <scope>NUCLEOTIDE SEQUENCE [LARGE SCALE GENOMIC DNA]</scope>
    <source>
        <strain evidence="2">HL-2020</strain>
        <tissue evidence="2">Leaf</tissue>
    </source>
</reference>
<protein>
    <submittedName>
        <fullName evidence="2">Uncharacterized protein</fullName>
    </submittedName>
</protein>
<keyword evidence="1" id="KW-0472">Membrane</keyword>
<accession>A0A835M401</accession>
<name>A0A835M401_9MAGN</name>
<keyword evidence="1" id="KW-0812">Transmembrane</keyword>